<gene>
    <name evidence="1" type="ordered locus">BARCL_0063</name>
</gene>
<dbReference type="PANTHER" id="PTHR36302">
    <property type="entry name" value="BLR7088 PROTEIN"/>
    <property type="match status" value="1"/>
</dbReference>
<evidence type="ECO:0000313" key="1">
    <source>
        <dbReference type="EMBL" id="CBI75744.1"/>
    </source>
</evidence>
<sequence>MFIALPATVNAHQYKLGDLEIIHPWTRVTPKGSKVSSGYLYIINHSDTPDRLIAVSTNRAQETEIHSMTITTDIMQMKKISNGIEIPGKGEITLKPGGHHIMFMGISQPFQQNEKINAKLIFEKAGTIDVDFFVNAIGVKPSSK</sequence>
<dbReference type="InterPro" id="IPR007410">
    <property type="entry name" value="LpqE-like"/>
</dbReference>
<reference evidence="2" key="1">
    <citation type="submission" date="2009-11" db="EMBL/GenBank/DDBJ databases">
        <title>Genome sequencing of Bartonella species and comparative genomics.</title>
        <authorList>
            <person name="Engel P."/>
            <person name="Salzburger W."/>
            <person name="Marius L."/>
            <person name="Chao-Chin C."/>
            <person name="Soichi M."/>
            <person name="Christa L."/>
            <person name="Alexandra C."/>
            <person name="Aurelie L."/>
            <person name="Claudine M."/>
            <person name="Stephan S.C."/>
            <person name="Christoph D."/>
        </authorList>
    </citation>
    <scope>NUCLEOTIDE SEQUENCE [LARGE SCALE GENOMIC DNA]</scope>
    <source>
        <strain evidence="2">CIP 104772 / 73</strain>
    </source>
</reference>
<name>E6YFV6_BARC7</name>
<dbReference type="KEGG" id="bcd:BARCL_0063"/>
<dbReference type="PANTHER" id="PTHR36302:SF1">
    <property type="entry name" value="COPPER CHAPERONE PCU(A)C"/>
    <property type="match status" value="1"/>
</dbReference>
<dbReference type="EMBL" id="FN645454">
    <property type="protein sequence ID" value="CBI75744.1"/>
    <property type="molecule type" value="Genomic_DNA"/>
</dbReference>
<dbReference type="AlphaFoldDB" id="E6YFV6"/>
<reference evidence="1 2" key="2">
    <citation type="journal article" date="2011" name="PLoS Genet.">
        <title>Parallel evolution of a type IV secretion system in radiating lineages of the host-restricted bacterial pathogen Bartonella.</title>
        <authorList>
            <person name="Engel P."/>
            <person name="Salzburger W."/>
            <person name="Liesch M."/>
            <person name="Chang C.C."/>
            <person name="Maruyama S."/>
            <person name="Lanz C."/>
            <person name="Calteau A."/>
            <person name="Lajus A."/>
            <person name="Medigue C."/>
            <person name="Schuster S.C."/>
            <person name="Dehio C."/>
        </authorList>
    </citation>
    <scope>NUCLEOTIDE SEQUENCE [LARGE SCALE GENOMIC DNA]</scope>
    <source>
        <strain evidence="2">CIP 104772 / 73</strain>
    </source>
</reference>
<dbReference type="InterPro" id="IPR036182">
    <property type="entry name" value="PCuAC_sf"/>
</dbReference>
<proteinExistence type="predicted"/>
<dbReference type="Proteomes" id="UP000009101">
    <property type="component" value="Chromosome"/>
</dbReference>
<keyword evidence="2" id="KW-1185">Reference proteome</keyword>
<protein>
    <recommendedName>
        <fullName evidence="3">Copper chaperone PCu(A)C</fullName>
    </recommendedName>
</protein>
<dbReference type="STRING" id="696125.BARCL_0063"/>
<dbReference type="HOGENOM" id="CLU_100939_2_2_5"/>
<dbReference type="InterPro" id="IPR058248">
    <property type="entry name" value="Lxx211020-like"/>
</dbReference>
<accession>E6YFV6</accession>
<organism evidence="1 2">
    <name type="scientific">Bartonella clarridgeiae (strain CCUG 45776 / CIP 104772 / 73)</name>
    <dbReference type="NCBI Taxonomy" id="696125"/>
    <lineage>
        <taxon>Bacteria</taxon>
        <taxon>Pseudomonadati</taxon>
        <taxon>Pseudomonadota</taxon>
        <taxon>Alphaproteobacteria</taxon>
        <taxon>Hyphomicrobiales</taxon>
        <taxon>Bartonellaceae</taxon>
        <taxon>Bartonella</taxon>
    </lineage>
</organism>
<dbReference type="eggNOG" id="COG2847">
    <property type="taxonomic scope" value="Bacteria"/>
</dbReference>
<dbReference type="SUPFAM" id="SSF110087">
    <property type="entry name" value="DR1885-like metal-binding protein"/>
    <property type="match status" value="1"/>
</dbReference>
<evidence type="ECO:0008006" key="3">
    <source>
        <dbReference type="Google" id="ProtNLM"/>
    </source>
</evidence>
<dbReference type="Gene3D" id="2.60.40.1890">
    <property type="entry name" value="PCu(A)C copper chaperone"/>
    <property type="match status" value="1"/>
</dbReference>
<dbReference type="Pfam" id="PF04314">
    <property type="entry name" value="PCuAC"/>
    <property type="match status" value="1"/>
</dbReference>
<evidence type="ECO:0000313" key="2">
    <source>
        <dbReference type="Proteomes" id="UP000009101"/>
    </source>
</evidence>